<feature type="compositionally biased region" description="Polar residues" evidence="1">
    <location>
        <begin position="269"/>
        <end position="281"/>
    </location>
</feature>
<evidence type="ECO:0000313" key="3">
    <source>
        <dbReference type="EMBL" id="KAF9061414.1"/>
    </source>
</evidence>
<dbReference type="PROSITE" id="PS50004">
    <property type="entry name" value="C2"/>
    <property type="match status" value="1"/>
</dbReference>
<dbReference type="OrthoDB" id="270970at2759"/>
<comment type="caution">
    <text evidence="3">The sequence shown here is derived from an EMBL/GenBank/DDBJ whole genome shotgun (WGS) entry which is preliminary data.</text>
</comment>
<reference evidence="3" key="1">
    <citation type="submission" date="2020-11" db="EMBL/GenBank/DDBJ databases">
        <authorList>
            <consortium name="DOE Joint Genome Institute"/>
            <person name="Ahrendt S."/>
            <person name="Riley R."/>
            <person name="Andreopoulos W."/>
            <person name="Labutti K."/>
            <person name="Pangilinan J."/>
            <person name="Ruiz-Duenas F.J."/>
            <person name="Barrasa J.M."/>
            <person name="Sanchez-Garcia M."/>
            <person name="Camarero S."/>
            <person name="Miyauchi S."/>
            <person name="Serrano A."/>
            <person name="Linde D."/>
            <person name="Babiker R."/>
            <person name="Drula E."/>
            <person name="Ayuso-Fernandez I."/>
            <person name="Pacheco R."/>
            <person name="Padilla G."/>
            <person name="Ferreira P."/>
            <person name="Barriuso J."/>
            <person name="Kellner H."/>
            <person name="Castanera R."/>
            <person name="Alfaro M."/>
            <person name="Ramirez L."/>
            <person name="Pisabarro A.G."/>
            <person name="Kuo A."/>
            <person name="Tritt A."/>
            <person name="Lipzen A."/>
            <person name="He G."/>
            <person name="Yan M."/>
            <person name="Ng V."/>
            <person name="Cullen D."/>
            <person name="Martin F."/>
            <person name="Rosso M.-N."/>
            <person name="Henrissat B."/>
            <person name="Hibbett D."/>
            <person name="Martinez A.T."/>
            <person name="Grigoriev I.V."/>
        </authorList>
    </citation>
    <scope>NUCLEOTIDE SEQUENCE</scope>
    <source>
        <strain evidence="3">AH 40177</strain>
    </source>
</reference>
<gene>
    <name evidence="3" type="ORF">BDP27DRAFT_361129</name>
</gene>
<evidence type="ECO:0000313" key="4">
    <source>
        <dbReference type="Proteomes" id="UP000772434"/>
    </source>
</evidence>
<dbReference type="SUPFAM" id="SSF49562">
    <property type="entry name" value="C2 domain (Calcium/lipid-binding domain, CaLB)"/>
    <property type="match status" value="1"/>
</dbReference>
<evidence type="ECO:0000256" key="1">
    <source>
        <dbReference type="SAM" id="MobiDB-lite"/>
    </source>
</evidence>
<dbReference type="AlphaFoldDB" id="A0A9P5U0J8"/>
<feature type="compositionally biased region" description="Polar residues" evidence="1">
    <location>
        <begin position="380"/>
        <end position="397"/>
    </location>
</feature>
<name>A0A9P5U0J8_9AGAR</name>
<dbReference type="InterPro" id="IPR035892">
    <property type="entry name" value="C2_domain_sf"/>
</dbReference>
<dbReference type="InterPro" id="IPR000008">
    <property type="entry name" value="C2_dom"/>
</dbReference>
<feature type="compositionally biased region" description="Polar residues" evidence="1">
    <location>
        <begin position="353"/>
        <end position="370"/>
    </location>
</feature>
<proteinExistence type="predicted"/>
<dbReference type="SMART" id="SM00239">
    <property type="entry name" value="C2"/>
    <property type="match status" value="1"/>
</dbReference>
<evidence type="ECO:0000259" key="2">
    <source>
        <dbReference type="PROSITE" id="PS50004"/>
    </source>
</evidence>
<feature type="compositionally biased region" description="Low complexity" evidence="1">
    <location>
        <begin position="222"/>
        <end position="231"/>
    </location>
</feature>
<feature type="region of interest" description="Disordered" evidence="1">
    <location>
        <begin position="150"/>
        <end position="303"/>
    </location>
</feature>
<keyword evidence="4" id="KW-1185">Reference proteome</keyword>
<feature type="region of interest" description="Disordered" evidence="1">
    <location>
        <begin position="315"/>
        <end position="423"/>
    </location>
</feature>
<organism evidence="3 4">
    <name type="scientific">Rhodocollybia butyracea</name>
    <dbReference type="NCBI Taxonomy" id="206335"/>
    <lineage>
        <taxon>Eukaryota</taxon>
        <taxon>Fungi</taxon>
        <taxon>Dikarya</taxon>
        <taxon>Basidiomycota</taxon>
        <taxon>Agaricomycotina</taxon>
        <taxon>Agaricomycetes</taxon>
        <taxon>Agaricomycetidae</taxon>
        <taxon>Agaricales</taxon>
        <taxon>Marasmiineae</taxon>
        <taxon>Omphalotaceae</taxon>
        <taxon>Rhodocollybia</taxon>
    </lineage>
</organism>
<dbReference type="Proteomes" id="UP000772434">
    <property type="component" value="Unassembled WGS sequence"/>
</dbReference>
<dbReference type="PANTHER" id="PTHR47052">
    <property type="entry name" value="CONSERVED SERINE PROLINE-RICH PROTEIN (AFU_ORTHOLOGUE AFUA_2G01790)"/>
    <property type="match status" value="1"/>
</dbReference>
<dbReference type="Gene3D" id="2.60.40.150">
    <property type="entry name" value="C2 domain"/>
    <property type="match status" value="1"/>
</dbReference>
<sequence>MAGEEEIGTLVVVVLKAQNLHNKSFFKQDVYATVTLNGVTKKTKVDVKGGQHPMWDDELRFPVLKDAAKKHRELEVSCWAKEHKDDTLLGEAKVDMTPTVKSGEFDEWVPLSTGDAQRGDIYLEITYYSNAPVPKASLLAAPANLARRPSKLSPAERLHRPTHSALNNAAPKLGPGHAKTGSVPVPTTLKPGPTAAPGGPSPTRVSPIRVSPKQQEKPLPSPVVASPAVPSILQPGNPQANPHPPVRRTSSSPPQQAHATPAAYPTTYGNTPNPYLSSTPVPTFAHNGAIPHAHDSTPNPYLSSTPAQTFNHNGARNGAIPHAHDNNTPNPYMTSTPAPTFTHNGTIPHAHDSNTPNPYMSSTPAPTFTPNAAIPHTHDNNAANPYISSTPASTFTHNGPIPQTHGRSGSIPYASTYSPNTPEVPPPAQDWNTPFPFPFPTFLPFQLFHSHTAAASIPHRIRVHLPLSTNEHRHMPRHPKRRGR</sequence>
<feature type="compositionally biased region" description="Low complexity" evidence="1">
    <location>
        <begin position="250"/>
        <end position="268"/>
    </location>
</feature>
<feature type="compositionally biased region" description="Polar residues" evidence="1">
    <location>
        <begin position="326"/>
        <end position="345"/>
    </location>
</feature>
<accession>A0A9P5U0J8</accession>
<feature type="compositionally biased region" description="Low complexity" evidence="1">
    <location>
        <begin position="186"/>
        <end position="203"/>
    </location>
</feature>
<dbReference type="Pfam" id="PF00168">
    <property type="entry name" value="C2"/>
    <property type="match status" value="1"/>
</dbReference>
<dbReference type="EMBL" id="JADNRY010000203">
    <property type="protein sequence ID" value="KAF9061414.1"/>
    <property type="molecule type" value="Genomic_DNA"/>
</dbReference>
<dbReference type="PANTHER" id="PTHR47052:SF3">
    <property type="entry name" value="INGRESSION PROTEIN 1"/>
    <property type="match status" value="1"/>
</dbReference>
<feature type="domain" description="C2" evidence="2">
    <location>
        <begin position="1"/>
        <end position="109"/>
    </location>
</feature>
<protein>
    <recommendedName>
        <fullName evidence="2">C2 domain-containing protein</fullName>
    </recommendedName>
</protein>
<dbReference type="InterPro" id="IPR052981">
    <property type="entry name" value="Ingression_C2_domain"/>
</dbReference>